<dbReference type="AlphaFoldDB" id="A0A224XU07"/>
<feature type="signal peptide" evidence="1">
    <location>
        <begin position="1"/>
        <end position="29"/>
    </location>
</feature>
<reference evidence="2" key="1">
    <citation type="journal article" date="2018" name="PLoS Negl. Trop. Dis.">
        <title>An insight into the salivary gland and fat body transcriptome of Panstrongylus lignarius (Hemiptera: Heteroptera), the main vector of Chagas disease in Peru.</title>
        <authorList>
            <person name="Nevoa J.C."/>
            <person name="Mendes M.T."/>
            <person name="da Silva M.V."/>
            <person name="Soares S.C."/>
            <person name="Oliveira C.J.F."/>
            <person name="Ribeiro J.M.C."/>
        </authorList>
    </citation>
    <scope>NUCLEOTIDE SEQUENCE</scope>
</reference>
<dbReference type="EMBL" id="GFTR01000401">
    <property type="protein sequence ID" value="JAW16025.1"/>
    <property type="molecule type" value="Transcribed_RNA"/>
</dbReference>
<name>A0A224XU07_9HEMI</name>
<sequence>MSPFLTVVLYSILLSISISVASFIRIASSERCAEVTTVLATESILHCRRPDDANLETSLSINSAVTPNDCAI</sequence>
<keyword evidence="1" id="KW-0732">Signal</keyword>
<feature type="chain" id="PRO_5012013687" evidence="1">
    <location>
        <begin position="30"/>
        <end position="72"/>
    </location>
</feature>
<protein>
    <submittedName>
        <fullName evidence="2">Putative secreted protein</fullName>
    </submittedName>
</protein>
<accession>A0A224XU07</accession>
<proteinExistence type="predicted"/>
<evidence type="ECO:0000313" key="2">
    <source>
        <dbReference type="EMBL" id="JAW16025.1"/>
    </source>
</evidence>
<evidence type="ECO:0000256" key="1">
    <source>
        <dbReference type="SAM" id="SignalP"/>
    </source>
</evidence>
<organism evidence="2">
    <name type="scientific">Panstrongylus lignarius</name>
    <dbReference type="NCBI Taxonomy" id="156445"/>
    <lineage>
        <taxon>Eukaryota</taxon>
        <taxon>Metazoa</taxon>
        <taxon>Ecdysozoa</taxon>
        <taxon>Arthropoda</taxon>
        <taxon>Hexapoda</taxon>
        <taxon>Insecta</taxon>
        <taxon>Pterygota</taxon>
        <taxon>Neoptera</taxon>
        <taxon>Paraneoptera</taxon>
        <taxon>Hemiptera</taxon>
        <taxon>Heteroptera</taxon>
        <taxon>Panheteroptera</taxon>
        <taxon>Cimicomorpha</taxon>
        <taxon>Reduviidae</taxon>
        <taxon>Triatominae</taxon>
        <taxon>Panstrongylus</taxon>
    </lineage>
</organism>